<name>A0A6C0JZC9_9ZZZZ</name>
<sequence length="142" mass="16375">MDNLMDIEGSPKSFDLGKTLPNKYMKLMHFGFWLLSNTPICNSICDPTISTNNHIEDVLDKLCLYANVETQADFYEKFYASEKEIAKSMRKFIAEKMKDQRKVDITANEIVPKGRDQILRDAFIDNIIASFTKDRVNIITNI</sequence>
<reference evidence="1" key="1">
    <citation type="journal article" date="2020" name="Nature">
        <title>Giant virus diversity and host interactions through global metagenomics.</title>
        <authorList>
            <person name="Schulz F."/>
            <person name="Roux S."/>
            <person name="Paez-Espino D."/>
            <person name="Jungbluth S."/>
            <person name="Walsh D.A."/>
            <person name="Denef V.J."/>
            <person name="McMahon K.D."/>
            <person name="Konstantinidis K.T."/>
            <person name="Eloe-Fadrosh E.A."/>
            <person name="Kyrpides N.C."/>
            <person name="Woyke T."/>
        </authorList>
    </citation>
    <scope>NUCLEOTIDE SEQUENCE</scope>
    <source>
        <strain evidence="1">GVMAG-S-1101164-67</strain>
    </source>
</reference>
<dbReference type="AlphaFoldDB" id="A0A6C0JZC9"/>
<accession>A0A6C0JZC9</accession>
<dbReference type="EMBL" id="MN740751">
    <property type="protein sequence ID" value="QHU10176.1"/>
    <property type="molecule type" value="Genomic_DNA"/>
</dbReference>
<evidence type="ECO:0000313" key="1">
    <source>
        <dbReference type="EMBL" id="QHU10176.1"/>
    </source>
</evidence>
<protein>
    <submittedName>
        <fullName evidence="1">Uncharacterized protein</fullName>
    </submittedName>
</protein>
<organism evidence="1">
    <name type="scientific">viral metagenome</name>
    <dbReference type="NCBI Taxonomy" id="1070528"/>
    <lineage>
        <taxon>unclassified sequences</taxon>
        <taxon>metagenomes</taxon>
        <taxon>organismal metagenomes</taxon>
    </lineage>
</organism>
<proteinExistence type="predicted"/>